<dbReference type="Pfam" id="PF17249">
    <property type="entry name" value="DUF5318"/>
    <property type="match status" value="1"/>
</dbReference>
<dbReference type="OrthoDB" id="3531406at2"/>
<dbReference type="KEGG" id="erz:ER308_10965"/>
<name>A0A411YLE6_9ACTN</name>
<dbReference type="EMBL" id="CP036402">
    <property type="protein sequence ID" value="QBI22003.1"/>
    <property type="molecule type" value="Genomic_DNA"/>
</dbReference>
<dbReference type="Proteomes" id="UP000291469">
    <property type="component" value="Chromosome"/>
</dbReference>
<dbReference type="InterPro" id="IPR035169">
    <property type="entry name" value="DUF5318"/>
</dbReference>
<proteinExistence type="predicted"/>
<organism evidence="1 2">
    <name type="scientific">Egibacter rhizosphaerae</name>
    <dbReference type="NCBI Taxonomy" id="1670831"/>
    <lineage>
        <taxon>Bacteria</taxon>
        <taxon>Bacillati</taxon>
        <taxon>Actinomycetota</taxon>
        <taxon>Nitriliruptoria</taxon>
        <taxon>Egibacterales</taxon>
        <taxon>Egibacteraceae</taxon>
        <taxon>Egibacter</taxon>
    </lineage>
</organism>
<evidence type="ECO:0000313" key="1">
    <source>
        <dbReference type="EMBL" id="QBI22003.1"/>
    </source>
</evidence>
<evidence type="ECO:0000313" key="2">
    <source>
        <dbReference type="Proteomes" id="UP000291469"/>
    </source>
</evidence>
<dbReference type="AlphaFoldDB" id="A0A411YLE6"/>
<evidence type="ECO:0008006" key="3">
    <source>
        <dbReference type="Google" id="ProtNLM"/>
    </source>
</evidence>
<reference evidence="1 2" key="1">
    <citation type="submission" date="2019-01" db="EMBL/GenBank/DDBJ databases">
        <title>Egibacter rhizosphaerae EGI 80759T.</title>
        <authorList>
            <person name="Chen D.-D."/>
            <person name="Tian Y."/>
            <person name="Jiao J.-Y."/>
            <person name="Zhang X.-T."/>
            <person name="Zhang Y.-G."/>
            <person name="Zhang Y."/>
            <person name="Xiao M."/>
            <person name="Shu W.-S."/>
            <person name="Li W.-J."/>
        </authorList>
    </citation>
    <scope>NUCLEOTIDE SEQUENCE [LARGE SCALE GENOMIC DNA]</scope>
    <source>
        <strain evidence="1 2">EGI 80759</strain>
    </source>
</reference>
<sequence>MAKRALVRQVTHGTVPVRDVCDAHPELLRAARNIGTVVDRSCPICDLADERAAVPADDSAPVRTVTYVFGDDLRRPSGAVVWDRAELADLAVRYRSLVAYTVECCLVCGWNHLVESYLLGRAHAGSVDAG</sequence>
<gene>
    <name evidence="1" type="ORF">ER308_10965</name>
</gene>
<keyword evidence="2" id="KW-1185">Reference proteome</keyword>
<accession>A0A411YLE6</accession>
<protein>
    <recommendedName>
        <fullName evidence="3">DUF5318 domain-containing protein</fullName>
    </recommendedName>
</protein>